<name>A0A9N7Z247_PLEPL</name>
<evidence type="ECO:0000256" key="1">
    <source>
        <dbReference type="SAM" id="MobiDB-lite"/>
    </source>
</evidence>
<keyword evidence="3" id="KW-1185">Reference proteome</keyword>
<evidence type="ECO:0000313" key="2">
    <source>
        <dbReference type="EMBL" id="CAB1452878.1"/>
    </source>
</evidence>
<dbReference type="EMBL" id="CADEAL010004147">
    <property type="protein sequence ID" value="CAB1452878.1"/>
    <property type="molecule type" value="Genomic_DNA"/>
</dbReference>
<dbReference type="AlphaFoldDB" id="A0A9N7Z247"/>
<gene>
    <name evidence="2" type="ORF">PLEPLA_LOCUS40628</name>
</gene>
<dbReference type="Proteomes" id="UP001153269">
    <property type="component" value="Unassembled WGS sequence"/>
</dbReference>
<reference evidence="2" key="1">
    <citation type="submission" date="2020-03" db="EMBL/GenBank/DDBJ databases">
        <authorList>
            <person name="Weist P."/>
        </authorList>
    </citation>
    <scope>NUCLEOTIDE SEQUENCE</scope>
</reference>
<accession>A0A9N7Z247</accession>
<feature type="compositionally biased region" description="Polar residues" evidence="1">
    <location>
        <begin position="1"/>
        <end position="46"/>
    </location>
</feature>
<feature type="compositionally biased region" description="Basic and acidic residues" evidence="1">
    <location>
        <begin position="78"/>
        <end position="94"/>
    </location>
</feature>
<protein>
    <submittedName>
        <fullName evidence="2">Uncharacterized protein</fullName>
    </submittedName>
</protein>
<organism evidence="2 3">
    <name type="scientific">Pleuronectes platessa</name>
    <name type="common">European plaice</name>
    <dbReference type="NCBI Taxonomy" id="8262"/>
    <lineage>
        <taxon>Eukaryota</taxon>
        <taxon>Metazoa</taxon>
        <taxon>Chordata</taxon>
        <taxon>Craniata</taxon>
        <taxon>Vertebrata</taxon>
        <taxon>Euteleostomi</taxon>
        <taxon>Actinopterygii</taxon>
        <taxon>Neopterygii</taxon>
        <taxon>Teleostei</taxon>
        <taxon>Neoteleostei</taxon>
        <taxon>Acanthomorphata</taxon>
        <taxon>Carangaria</taxon>
        <taxon>Pleuronectiformes</taxon>
        <taxon>Pleuronectoidei</taxon>
        <taxon>Pleuronectidae</taxon>
        <taxon>Pleuronectes</taxon>
    </lineage>
</organism>
<comment type="caution">
    <text evidence="2">The sequence shown here is derived from an EMBL/GenBank/DDBJ whole genome shotgun (WGS) entry which is preliminary data.</text>
</comment>
<proteinExistence type="predicted"/>
<sequence length="122" mass="13256">MTLTGPTDSSTAGPRNNATHPGSHSQHSIETHSFYNNAVKVSSGDRSNYDRSEGGGQLMEQRVTKSKTAPVNNAVLKVADRRELGVDQVDEHPPPTHPPVHHADPPRRHANVSLPQPHHVQS</sequence>
<evidence type="ECO:0000313" key="3">
    <source>
        <dbReference type="Proteomes" id="UP001153269"/>
    </source>
</evidence>
<feature type="region of interest" description="Disordered" evidence="1">
    <location>
        <begin position="1"/>
        <end position="122"/>
    </location>
</feature>